<evidence type="ECO:0000259" key="7">
    <source>
        <dbReference type="Pfam" id="PF13304"/>
    </source>
</evidence>
<organism evidence="8 9">
    <name type="scientific">Streptomyces gamaensis</name>
    <dbReference type="NCBI Taxonomy" id="1763542"/>
    <lineage>
        <taxon>Bacteria</taxon>
        <taxon>Bacillati</taxon>
        <taxon>Actinomycetota</taxon>
        <taxon>Actinomycetes</taxon>
        <taxon>Kitasatosporales</taxon>
        <taxon>Streptomycetaceae</taxon>
        <taxon>Streptomyces</taxon>
    </lineage>
</organism>
<dbReference type="InterPro" id="IPR027417">
    <property type="entry name" value="P-loop_NTPase"/>
</dbReference>
<dbReference type="Gene3D" id="3.40.50.300">
    <property type="entry name" value="P-loop containing nucleotide triphosphate hydrolases"/>
    <property type="match status" value="1"/>
</dbReference>
<sequence length="71" mass="7500">MTPTTPTPDEVTTVSPASRPNTRLTAEAVTLAYEQRTIAEGLSVAIPDRSFTVIVGPNACGKSTLLRALSR</sequence>
<proteinExistence type="predicted"/>
<comment type="subcellular location">
    <subcellularLocation>
        <location evidence="1">Cell membrane</location>
        <topology evidence="1">Peripheral membrane protein</topology>
    </subcellularLocation>
</comment>
<evidence type="ECO:0000256" key="4">
    <source>
        <dbReference type="ARBA" id="ARBA00023065"/>
    </source>
</evidence>
<keyword evidence="9" id="KW-1185">Reference proteome</keyword>
<comment type="caution">
    <text evidence="8">The sequence shown here is derived from an EMBL/GenBank/DDBJ whole genome shotgun (WGS) entry which is preliminary data.</text>
</comment>
<feature type="region of interest" description="Disordered" evidence="6">
    <location>
        <begin position="1"/>
        <end position="22"/>
    </location>
</feature>
<evidence type="ECO:0000256" key="6">
    <source>
        <dbReference type="SAM" id="MobiDB-lite"/>
    </source>
</evidence>
<keyword evidence="3" id="KW-1003">Cell membrane</keyword>
<protein>
    <submittedName>
        <fullName evidence="8">AAA family ATPase</fullName>
    </submittedName>
</protein>
<dbReference type="InterPro" id="IPR003959">
    <property type="entry name" value="ATPase_AAA_core"/>
</dbReference>
<feature type="compositionally biased region" description="Low complexity" evidence="6">
    <location>
        <begin position="1"/>
        <end position="16"/>
    </location>
</feature>
<feature type="domain" description="ATPase AAA-type core" evidence="7">
    <location>
        <begin position="51"/>
        <end position="70"/>
    </location>
</feature>
<dbReference type="PANTHER" id="PTHR42771">
    <property type="entry name" value="IRON(3+)-HYDROXAMATE IMPORT ATP-BINDING PROTEIN FHUC"/>
    <property type="match status" value="1"/>
</dbReference>
<evidence type="ECO:0000313" key="9">
    <source>
        <dbReference type="Proteomes" id="UP001596083"/>
    </source>
</evidence>
<evidence type="ECO:0000256" key="3">
    <source>
        <dbReference type="ARBA" id="ARBA00022475"/>
    </source>
</evidence>
<dbReference type="PANTHER" id="PTHR42771:SF2">
    <property type="entry name" value="IRON(3+)-HYDROXAMATE IMPORT ATP-BINDING PROTEIN FHUC"/>
    <property type="match status" value="1"/>
</dbReference>
<keyword evidence="4" id="KW-0406">Ion transport</keyword>
<evidence type="ECO:0000313" key="8">
    <source>
        <dbReference type="EMBL" id="MFC5723001.1"/>
    </source>
</evidence>
<dbReference type="SUPFAM" id="SSF52540">
    <property type="entry name" value="P-loop containing nucleoside triphosphate hydrolases"/>
    <property type="match status" value="1"/>
</dbReference>
<dbReference type="Proteomes" id="UP001596083">
    <property type="component" value="Unassembled WGS sequence"/>
</dbReference>
<dbReference type="RefSeq" id="WP_390318860.1">
    <property type="nucleotide sequence ID" value="NZ_JBHSPB010000014.1"/>
</dbReference>
<evidence type="ECO:0000256" key="1">
    <source>
        <dbReference type="ARBA" id="ARBA00004202"/>
    </source>
</evidence>
<dbReference type="EMBL" id="JBHSPB010000014">
    <property type="protein sequence ID" value="MFC5723001.1"/>
    <property type="molecule type" value="Genomic_DNA"/>
</dbReference>
<evidence type="ECO:0000256" key="2">
    <source>
        <dbReference type="ARBA" id="ARBA00022448"/>
    </source>
</evidence>
<accession>A0ABW0Z6Q5</accession>
<feature type="non-terminal residue" evidence="8">
    <location>
        <position position="71"/>
    </location>
</feature>
<name>A0ABW0Z6Q5_9ACTN</name>
<keyword evidence="5" id="KW-0472">Membrane</keyword>
<reference evidence="9" key="1">
    <citation type="journal article" date="2019" name="Int. J. Syst. Evol. Microbiol.">
        <title>The Global Catalogue of Microorganisms (GCM) 10K type strain sequencing project: providing services to taxonomists for standard genome sequencing and annotation.</title>
        <authorList>
            <consortium name="The Broad Institute Genomics Platform"/>
            <consortium name="The Broad Institute Genome Sequencing Center for Infectious Disease"/>
            <person name="Wu L."/>
            <person name="Ma J."/>
        </authorList>
    </citation>
    <scope>NUCLEOTIDE SEQUENCE [LARGE SCALE GENOMIC DNA]</scope>
    <source>
        <strain evidence="9">CGMCC 4.7304</strain>
    </source>
</reference>
<evidence type="ECO:0000256" key="5">
    <source>
        <dbReference type="ARBA" id="ARBA00023136"/>
    </source>
</evidence>
<keyword evidence="2" id="KW-0813">Transport</keyword>
<dbReference type="Pfam" id="PF13304">
    <property type="entry name" value="AAA_21"/>
    <property type="match status" value="1"/>
</dbReference>
<gene>
    <name evidence="8" type="ORF">ACFP1Z_22805</name>
</gene>
<dbReference type="InterPro" id="IPR051535">
    <property type="entry name" value="Siderophore_ABC-ATPase"/>
</dbReference>